<gene>
    <name evidence="8" type="ORF">BDZ83DRAFT_782288</name>
</gene>
<dbReference type="GO" id="GO:0004467">
    <property type="term" value="F:long-chain fatty acid-CoA ligase activity"/>
    <property type="evidence" value="ECO:0007669"/>
    <property type="project" value="UniProtKB-EC"/>
</dbReference>
<dbReference type="InterPro" id="IPR020845">
    <property type="entry name" value="AMP-binding_CS"/>
</dbReference>
<dbReference type="GO" id="GO:0005886">
    <property type="term" value="C:plasma membrane"/>
    <property type="evidence" value="ECO:0007669"/>
    <property type="project" value="TreeGrafter"/>
</dbReference>
<keyword evidence="9" id="KW-1185">Reference proteome</keyword>
<feature type="region of interest" description="Disordered" evidence="6">
    <location>
        <begin position="1"/>
        <end position="45"/>
    </location>
</feature>
<dbReference type="PANTHER" id="PTHR43272">
    <property type="entry name" value="LONG-CHAIN-FATTY-ACID--COA LIGASE"/>
    <property type="match status" value="1"/>
</dbReference>
<keyword evidence="4" id="KW-0067">ATP-binding</keyword>
<feature type="domain" description="AMP-dependent synthetase/ligase" evidence="7">
    <location>
        <begin position="93"/>
        <end position="513"/>
    </location>
</feature>
<comment type="catalytic activity">
    <reaction evidence="5">
        <text>a long-chain fatty acid + ATP + CoA = a long-chain fatty acyl-CoA + AMP + diphosphate</text>
        <dbReference type="Rhea" id="RHEA:15421"/>
        <dbReference type="ChEBI" id="CHEBI:30616"/>
        <dbReference type="ChEBI" id="CHEBI:33019"/>
        <dbReference type="ChEBI" id="CHEBI:57287"/>
        <dbReference type="ChEBI" id="CHEBI:57560"/>
        <dbReference type="ChEBI" id="CHEBI:83139"/>
        <dbReference type="ChEBI" id="CHEBI:456215"/>
        <dbReference type="EC" id="6.2.1.3"/>
    </reaction>
</comment>
<accession>A0AAD8XH09</accession>
<dbReference type="RefSeq" id="XP_060363100.1">
    <property type="nucleotide sequence ID" value="XM_060515559.1"/>
</dbReference>
<sequence>MTVSPEFSVRASDSAPFSTPLPRAPLIPAETRPQRNAKLAGRPGLLSQPNTEIQTVYDIVNWAAEIYGDKPALGTRASGTENTNAKTESPGDSLYTYISYRDYLIVIRDVGSGLRAVGLQKTDKILVYAATSPQWLSIAHGASSQSMVFVTAYEALGLAGLEHSLESTGAKAIFVDHHLCQKVTSAMTIKALPRVEAIVYNDQPSYTFNSGAEWIKGLFELKKTRPGLQVLSFSQLCQVGRSKISEPIQPDREDLCAIYYTSGSTGIPKGVPVKHKAVVAAVTGLDSVIGDYLSPSDSFLAYLPLAHVLEFAFENSCLFWGVKMGYGGARTLFNHVSPSGTLKVGDLHALQPTFMIGVPAIWERIKKAIFSSVENSSFIDRLAFWSWLKAKEVWAAAGLAGTGGLNGILSSAASEVVGSRLRFAMSGGGPVAESTQNFLTMVMAPLVNGYGLTETMAMGGLMDPGQWRPGCMSIPASIEMKLVDYHDAGYLTSNIPSQGEIWIRGDSVMQGYFDNDDESKSAVVPGGWLRTGDIGQWEPTCSGDDFHFRIIDRKKNLVKTLNGEYIAVEKLESIYRSAKLVANICIHASPDRAKPTAIVIPSPPALKELVKRHGLDFRCKTSALTRHPLVVHGALMQLQQIAQEAGLTSIEVVEAVVLVDDAEWTPQNGLTTAVGKLNRRGIVTRYQGLLDRVHGEP</sequence>
<evidence type="ECO:0000256" key="4">
    <source>
        <dbReference type="ARBA" id="ARBA00022840"/>
    </source>
</evidence>
<comment type="caution">
    <text evidence="8">The sequence shown here is derived from an EMBL/GenBank/DDBJ whole genome shotgun (WGS) entry which is preliminary data.</text>
</comment>
<dbReference type="Proteomes" id="UP001244207">
    <property type="component" value="Unassembled WGS sequence"/>
</dbReference>
<keyword evidence="3" id="KW-0547">Nucleotide-binding</keyword>
<proteinExistence type="inferred from homology"/>
<dbReference type="GO" id="GO:0005811">
    <property type="term" value="C:lipid droplet"/>
    <property type="evidence" value="ECO:0007669"/>
    <property type="project" value="TreeGrafter"/>
</dbReference>
<protein>
    <submittedName>
        <fullName evidence="8">Long-chain-fatty-acid-CoA ligase-like protein</fullName>
    </submittedName>
</protein>
<dbReference type="AlphaFoldDB" id="A0AAD8XH09"/>
<evidence type="ECO:0000256" key="2">
    <source>
        <dbReference type="ARBA" id="ARBA00022598"/>
    </source>
</evidence>
<dbReference type="SUPFAM" id="SSF56801">
    <property type="entry name" value="Acetyl-CoA synthetase-like"/>
    <property type="match status" value="1"/>
</dbReference>
<dbReference type="InterPro" id="IPR000873">
    <property type="entry name" value="AMP-dep_synth/lig_dom"/>
</dbReference>
<dbReference type="GO" id="GO:0035336">
    <property type="term" value="P:long-chain fatty-acyl-CoA metabolic process"/>
    <property type="evidence" value="ECO:0007669"/>
    <property type="project" value="TreeGrafter"/>
</dbReference>
<dbReference type="Gene3D" id="3.40.50.12780">
    <property type="entry name" value="N-terminal domain of ligase-like"/>
    <property type="match status" value="1"/>
</dbReference>
<evidence type="ECO:0000256" key="6">
    <source>
        <dbReference type="SAM" id="MobiDB-lite"/>
    </source>
</evidence>
<dbReference type="GO" id="GO:0005783">
    <property type="term" value="C:endoplasmic reticulum"/>
    <property type="evidence" value="ECO:0007669"/>
    <property type="project" value="TreeGrafter"/>
</dbReference>
<name>A0AAD8XH09_GLOAC</name>
<reference evidence="8" key="1">
    <citation type="submission" date="2021-12" db="EMBL/GenBank/DDBJ databases">
        <title>Comparative genomics, transcriptomics and evolutionary studies reveal genomic signatures of adaptation to plant cell wall in hemibiotrophic fungi.</title>
        <authorList>
            <consortium name="DOE Joint Genome Institute"/>
            <person name="Baroncelli R."/>
            <person name="Diaz J.F."/>
            <person name="Benocci T."/>
            <person name="Peng M."/>
            <person name="Battaglia E."/>
            <person name="Haridas S."/>
            <person name="Andreopoulos W."/>
            <person name="Labutti K."/>
            <person name="Pangilinan J."/>
            <person name="Floch G.L."/>
            <person name="Makela M.R."/>
            <person name="Henrissat B."/>
            <person name="Grigoriev I.V."/>
            <person name="Crouch J.A."/>
            <person name="De Vries R.P."/>
            <person name="Sukno S.A."/>
            <person name="Thon M.R."/>
        </authorList>
    </citation>
    <scope>NUCLEOTIDE SEQUENCE</scope>
    <source>
        <strain evidence="8">CBS 112980</strain>
    </source>
</reference>
<dbReference type="EMBL" id="JAHMHS010000070">
    <property type="protein sequence ID" value="KAK1723045.1"/>
    <property type="molecule type" value="Genomic_DNA"/>
</dbReference>
<dbReference type="PROSITE" id="PS00455">
    <property type="entry name" value="AMP_BINDING"/>
    <property type="match status" value="1"/>
</dbReference>
<dbReference type="GO" id="GO:0005524">
    <property type="term" value="F:ATP binding"/>
    <property type="evidence" value="ECO:0007669"/>
    <property type="project" value="UniProtKB-KW"/>
</dbReference>
<dbReference type="InterPro" id="IPR042099">
    <property type="entry name" value="ANL_N_sf"/>
</dbReference>
<dbReference type="PANTHER" id="PTHR43272:SF83">
    <property type="entry name" value="ACYL-COA SYNTHETASE LONG-CHAIN, ISOFORM J"/>
    <property type="match status" value="1"/>
</dbReference>
<evidence type="ECO:0000256" key="1">
    <source>
        <dbReference type="ARBA" id="ARBA00006432"/>
    </source>
</evidence>
<organism evidence="8 9">
    <name type="scientific">Glomerella acutata</name>
    <name type="common">Colletotrichum acutatum</name>
    <dbReference type="NCBI Taxonomy" id="27357"/>
    <lineage>
        <taxon>Eukaryota</taxon>
        <taxon>Fungi</taxon>
        <taxon>Dikarya</taxon>
        <taxon>Ascomycota</taxon>
        <taxon>Pezizomycotina</taxon>
        <taxon>Sordariomycetes</taxon>
        <taxon>Hypocreomycetidae</taxon>
        <taxon>Glomerellales</taxon>
        <taxon>Glomerellaceae</taxon>
        <taxon>Colletotrichum</taxon>
        <taxon>Colletotrichum acutatum species complex</taxon>
    </lineage>
</organism>
<dbReference type="GeneID" id="85399457"/>
<evidence type="ECO:0000313" key="8">
    <source>
        <dbReference type="EMBL" id="KAK1723045.1"/>
    </source>
</evidence>
<evidence type="ECO:0000256" key="3">
    <source>
        <dbReference type="ARBA" id="ARBA00022741"/>
    </source>
</evidence>
<keyword evidence="2 8" id="KW-0436">Ligase</keyword>
<evidence type="ECO:0000259" key="7">
    <source>
        <dbReference type="Pfam" id="PF00501"/>
    </source>
</evidence>
<comment type="similarity">
    <text evidence="1">Belongs to the ATP-dependent AMP-binding enzyme family.</text>
</comment>
<dbReference type="Pfam" id="PF00501">
    <property type="entry name" value="AMP-binding"/>
    <property type="match status" value="1"/>
</dbReference>
<evidence type="ECO:0000256" key="5">
    <source>
        <dbReference type="ARBA" id="ARBA00036813"/>
    </source>
</evidence>
<evidence type="ECO:0000313" key="9">
    <source>
        <dbReference type="Proteomes" id="UP001244207"/>
    </source>
</evidence>